<reference evidence="3" key="1">
    <citation type="journal article" date="2020" name="bioRxiv">
        <title>Hybrid origin of Populus tomentosa Carr. identified through genome sequencing and phylogenomic analysis.</title>
        <authorList>
            <person name="An X."/>
            <person name="Gao K."/>
            <person name="Chen Z."/>
            <person name="Li J."/>
            <person name="Yang X."/>
            <person name="Yang X."/>
            <person name="Zhou J."/>
            <person name="Guo T."/>
            <person name="Zhao T."/>
            <person name="Huang S."/>
            <person name="Miao D."/>
            <person name="Khan W.U."/>
            <person name="Rao P."/>
            <person name="Ye M."/>
            <person name="Lei B."/>
            <person name="Liao W."/>
            <person name="Wang J."/>
            <person name="Ji L."/>
            <person name="Li Y."/>
            <person name="Guo B."/>
            <person name="Mustafa N.S."/>
            <person name="Li S."/>
            <person name="Yun Q."/>
            <person name="Keller S.R."/>
            <person name="Mao J."/>
            <person name="Zhang R."/>
            <person name="Strauss S.H."/>
        </authorList>
    </citation>
    <scope>NUCLEOTIDE SEQUENCE</scope>
    <source>
        <strain evidence="3">GM15</strain>
        <tissue evidence="3">Leaf</tissue>
    </source>
</reference>
<protein>
    <recommendedName>
        <fullName evidence="5">RRM domain-containing protein</fullName>
    </recommendedName>
</protein>
<keyword evidence="2" id="KW-1133">Transmembrane helix</keyword>
<proteinExistence type="predicted"/>
<dbReference type="EMBL" id="JAAWWB010000001">
    <property type="protein sequence ID" value="KAG6792132.1"/>
    <property type="molecule type" value="Genomic_DNA"/>
</dbReference>
<comment type="caution">
    <text evidence="3">The sequence shown here is derived from an EMBL/GenBank/DDBJ whole genome shotgun (WGS) entry which is preliminary data.</text>
</comment>
<evidence type="ECO:0008006" key="5">
    <source>
        <dbReference type="Google" id="ProtNLM"/>
    </source>
</evidence>
<keyword evidence="2" id="KW-0472">Membrane</keyword>
<dbReference type="Proteomes" id="UP000886885">
    <property type="component" value="Chromosome 1A"/>
</dbReference>
<accession>A0A8X8IVA8</accession>
<evidence type="ECO:0000313" key="4">
    <source>
        <dbReference type="Proteomes" id="UP000886885"/>
    </source>
</evidence>
<evidence type="ECO:0000256" key="1">
    <source>
        <dbReference type="SAM" id="MobiDB-lite"/>
    </source>
</evidence>
<dbReference type="OrthoDB" id="1882251at2759"/>
<evidence type="ECO:0000256" key="2">
    <source>
        <dbReference type="SAM" id="Phobius"/>
    </source>
</evidence>
<organism evidence="3 4">
    <name type="scientific">Populus tomentosa</name>
    <name type="common">Chinese white poplar</name>
    <dbReference type="NCBI Taxonomy" id="118781"/>
    <lineage>
        <taxon>Eukaryota</taxon>
        <taxon>Viridiplantae</taxon>
        <taxon>Streptophyta</taxon>
        <taxon>Embryophyta</taxon>
        <taxon>Tracheophyta</taxon>
        <taxon>Spermatophyta</taxon>
        <taxon>Magnoliopsida</taxon>
        <taxon>eudicotyledons</taxon>
        <taxon>Gunneridae</taxon>
        <taxon>Pentapetalae</taxon>
        <taxon>rosids</taxon>
        <taxon>fabids</taxon>
        <taxon>Malpighiales</taxon>
        <taxon>Salicaceae</taxon>
        <taxon>Saliceae</taxon>
        <taxon>Populus</taxon>
    </lineage>
</organism>
<dbReference type="PANTHER" id="PTHR33527:SF53">
    <property type="entry name" value="OS10G0561000 PROTEIN"/>
    <property type="match status" value="1"/>
</dbReference>
<keyword evidence="2" id="KW-0812">Transmembrane</keyword>
<keyword evidence="4" id="KW-1185">Reference proteome</keyword>
<gene>
    <name evidence="3" type="ORF">POTOM_001275</name>
</gene>
<sequence length="345" mass="39246">MQTHFFPKELHSNAKSHLHFSSSPQMQLLKALSFAAFFNLLLLISQAVYMLQNMAGIGSLVDLLLFYTLERILYNRMVCSLRQNSQQVKRAIALWLMLEEIGYRDLIRTINSFDNATIESLFYEALQCLLCIHPNSPPPFESDETPIFTGLFDEPMNPRFFYYNREFMYKRYMHIMETVCDQIFGETKTVEVDESSLRPAINPFGEGSSTGHEGVAVYAAGTSSRASGQVIGETSRQSSLNPDASEFNPGQTPEDSRTMFLTFSLGYPLSRDEIIDFFTSNCGEVVQNVFIESTQPGKDPQFGRIVFANSLVIPRVLNGQTKAKFMVNRKHLWARIYVPRRRGSS</sequence>
<feature type="region of interest" description="Disordered" evidence="1">
    <location>
        <begin position="227"/>
        <end position="253"/>
    </location>
</feature>
<feature type="transmembrane region" description="Helical" evidence="2">
    <location>
        <begin position="28"/>
        <end position="49"/>
    </location>
</feature>
<name>A0A8X8IVA8_POPTO</name>
<dbReference type="PANTHER" id="PTHR33527">
    <property type="entry name" value="OS07G0274300 PROTEIN"/>
    <property type="match status" value="1"/>
</dbReference>
<dbReference type="AlphaFoldDB" id="A0A8X8IVA8"/>
<evidence type="ECO:0000313" key="3">
    <source>
        <dbReference type="EMBL" id="KAG6792132.1"/>
    </source>
</evidence>